<keyword evidence="10" id="KW-0812">Transmembrane</keyword>
<dbReference type="SUPFAM" id="SSF57302">
    <property type="entry name" value="Snake toxin-like"/>
    <property type="match status" value="1"/>
</dbReference>
<feature type="transmembrane region" description="Helical" evidence="10">
    <location>
        <begin position="99"/>
        <end position="119"/>
    </location>
</feature>
<reference evidence="12" key="3">
    <citation type="submission" date="2025-09" db="UniProtKB">
        <authorList>
            <consortium name="Ensembl"/>
        </authorList>
    </citation>
    <scope>IDENTIFICATION</scope>
</reference>
<organism evidence="12 13">
    <name type="scientific">Scleropages formosus</name>
    <name type="common">Asian bonytongue</name>
    <name type="synonym">Osteoglossum formosum</name>
    <dbReference type="NCBI Taxonomy" id="113540"/>
    <lineage>
        <taxon>Eukaryota</taxon>
        <taxon>Metazoa</taxon>
        <taxon>Chordata</taxon>
        <taxon>Craniata</taxon>
        <taxon>Vertebrata</taxon>
        <taxon>Euteleostomi</taxon>
        <taxon>Actinopterygii</taxon>
        <taxon>Neopterygii</taxon>
        <taxon>Teleostei</taxon>
        <taxon>Osteoglossocephala</taxon>
        <taxon>Osteoglossomorpha</taxon>
        <taxon>Osteoglossiformes</taxon>
        <taxon>Osteoglossidae</taxon>
        <taxon>Scleropages</taxon>
    </lineage>
</organism>
<dbReference type="Gene3D" id="2.10.60.10">
    <property type="entry name" value="CD59"/>
    <property type="match status" value="1"/>
</dbReference>
<evidence type="ECO:0000313" key="12">
    <source>
        <dbReference type="Ensembl" id="ENSSFOP00015030651.2"/>
    </source>
</evidence>
<evidence type="ECO:0000256" key="3">
    <source>
        <dbReference type="ARBA" id="ARBA00022622"/>
    </source>
</evidence>
<dbReference type="GeneTree" id="ENSGT00510000049347"/>
<dbReference type="PANTHER" id="PTHR47613">
    <property type="entry name" value="SPERM ACROSOME MEMBRANE-ASSOCIATED PROTEIN 4"/>
    <property type="match status" value="1"/>
</dbReference>
<keyword evidence="7" id="KW-0325">Glycoprotein</keyword>
<sequence>TYRFLIVSQEVGFCKMMNWALNCYKCDLGLWNMCITTTTSCKCGESCFSGFGKAAKLLDIRMKGCLKSKDCNTVSTVEFLSNATYSMTKTCCATDLCNVAPGLSQLALLSLALAMFVLVQLTGV</sequence>
<dbReference type="Pfam" id="PF00021">
    <property type="entry name" value="UPAR_LY6"/>
    <property type="match status" value="1"/>
</dbReference>
<accession>A0A8C9S5U6</accession>
<keyword evidence="2" id="KW-1003">Cell membrane</keyword>
<evidence type="ECO:0000256" key="6">
    <source>
        <dbReference type="ARBA" id="ARBA00023157"/>
    </source>
</evidence>
<comment type="similarity">
    <text evidence="9">Belongs to the SPACA4/bouncer family.</text>
</comment>
<evidence type="ECO:0000259" key="11">
    <source>
        <dbReference type="Pfam" id="PF00021"/>
    </source>
</evidence>
<keyword evidence="8" id="KW-0449">Lipoprotein</keyword>
<evidence type="ECO:0000256" key="10">
    <source>
        <dbReference type="SAM" id="Phobius"/>
    </source>
</evidence>
<dbReference type="GO" id="GO:0098552">
    <property type="term" value="C:side of membrane"/>
    <property type="evidence" value="ECO:0007669"/>
    <property type="project" value="UniProtKB-KW"/>
</dbReference>
<feature type="domain" description="UPAR/Ly6" evidence="11">
    <location>
        <begin position="19"/>
        <end position="99"/>
    </location>
</feature>
<dbReference type="AlphaFoldDB" id="A0A8C9S5U6"/>
<comment type="subcellular location">
    <subcellularLocation>
        <location evidence="1">Cell membrane</location>
        <topology evidence="1">Lipid-anchor</topology>
        <topology evidence="1">GPI-anchor</topology>
    </subcellularLocation>
</comment>
<evidence type="ECO:0000256" key="7">
    <source>
        <dbReference type="ARBA" id="ARBA00023180"/>
    </source>
</evidence>
<keyword evidence="10" id="KW-1133">Transmembrane helix</keyword>
<evidence type="ECO:0000256" key="5">
    <source>
        <dbReference type="ARBA" id="ARBA00023136"/>
    </source>
</evidence>
<evidence type="ECO:0000256" key="4">
    <source>
        <dbReference type="ARBA" id="ARBA00022729"/>
    </source>
</evidence>
<dbReference type="Ensembl" id="ENSSFOT00015030999.2">
    <property type="protein sequence ID" value="ENSSFOP00015030651.2"/>
    <property type="gene ID" value="ENSSFOG00015019657.2"/>
</dbReference>
<reference evidence="12 13" key="1">
    <citation type="submission" date="2019-04" db="EMBL/GenBank/DDBJ databases">
        <authorList>
            <consortium name="Wellcome Sanger Institute Data Sharing"/>
        </authorList>
    </citation>
    <scope>NUCLEOTIDE SEQUENCE [LARGE SCALE GENOMIC DNA]</scope>
</reference>
<dbReference type="Proteomes" id="UP000694397">
    <property type="component" value="Chromosome 18"/>
</dbReference>
<name>A0A8C9S5U6_SCLFO</name>
<dbReference type="InterPro" id="IPR046354">
    <property type="entry name" value="SPACA4/Bouncer"/>
</dbReference>
<dbReference type="PANTHER" id="PTHR47613:SF1">
    <property type="entry name" value="SPERM ACROSOME MEMBRANE-ASSOCIATED PROTEIN 4"/>
    <property type="match status" value="1"/>
</dbReference>
<dbReference type="InterPro" id="IPR016054">
    <property type="entry name" value="LY6_UPA_recep-like"/>
</dbReference>
<keyword evidence="13" id="KW-1185">Reference proteome</keyword>
<keyword evidence="6" id="KW-1015">Disulfide bond</keyword>
<evidence type="ECO:0000256" key="9">
    <source>
        <dbReference type="ARBA" id="ARBA00029446"/>
    </source>
</evidence>
<dbReference type="GO" id="GO:0035036">
    <property type="term" value="P:sperm-egg recognition"/>
    <property type="evidence" value="ECO:0007669"/>
    <property type="project" value="TreeGrafter"/>
</dbReference>
<keyword evidence="5 10" id="KW-0472">Membrane</keyword>
<keyword evidence="3" id="KW-0336">GPI-anchor</keyword>
<evidence type="ECO:0000313" key="13">
    <source>
        <dbReference type="Proteomes" id="UP000694397"/>
    </source>
</evidence>
<dbReference type="GO" id="GO:0005886">
    <property type="term" value="C:plasma membrane"/>
    <property type="evidence" value="ECO:0007669"/>
    <property type="project" value="UniProtKB-SubCell"/>
</dbReference>
<dbReference type="InterPro" id="IPR045860">
    <property type="entry name" value="Snake_toxin-like_sf"/>
</dbReference>
<dbReference type="OrthoDB" id="5962859at2759"/>
<proteinExistence type="inferred from homology"/>
<keyword evidence="4" id="KW-0732">Signal</keyword>
<reference evidence="12" key="2">
    <citation type="submission" date="2025-08" db="UniProtKB">
        <authorList>
            <consortium name="Ensembl"/>
        </authorList>
    </citation>
    <scope>IDENTIFICATION</scope>
</reference>
<evidence type="ECO:0000256" key="1">
    <source>
        <dbReference type="ARBA" id="ARBA00004609"/>
    </source>
</evidence>
<evidence type="ECO:0000256" key="8">
    <source>
        <dbReference type="ARBA" id="ARBA00023288"/>
    </source>
</evidence>
<protein>
    <recommendedName>
        <fullName evidence="11">UPAR/Ly6 domain-containing protein</fullName>
    </recommendedName>
</protein>
<evidence type="ECO:0000256" key="2">
    <source>
        <dbReference type="ARBA" id="ARBA00022475"/>
    </source>
</evidence>